<feature type="region of interest" description="Disordered" evidence="1">
    <location>
        <begin position="335"/>
        <end position="374"/>
    </location>
</feature>
<dbReference type="InterPro" id="IPR019406">
    <property type="entry name" value="APLF_PBZ"/>
</dbReference>
<feature type="compositionally biased region" description="Polar residues" evidence="1">
    <location>
        <begin position="134"/>
        <end position="152"/>
    </location>
</feature>
<sequence>MSSLFQIICVDNLIARKIRLQVGDNVIGNDIVKNDEPTLSKAINIQVTPDGQMSITPFKGVQCYIRGRADSNWRQLGIDTTYPLHLQDTCLLNPIKIWFRVISAMSENNNLVNKRLQEESSGDEPPCKKPCSEIDNSSAGTGDNSVQDSAVDNEAHNNTPYEAITLQIKGEQSSNDTAETKEHDQIETKINLKSDENEQSDPLFIPNVNDDHGDDFEARILNGQVGDGDQALDIGNATGSSDQVGVSNATGDGAQQTGQTNNKPKYREKCKYGDTCYRINSEHRSQFSHPGDSDYNLIDQRPECEYGTACYRKNSQHKQDYKHTVRKPRKIKTTVARQLTPESDFSDEDSFTESIDESDYDPSFIDDDEYEIDY</sequence>
<feature type="compositionally biased region" description="Polar residues" evidence="1">
    <location>
        <begin position="237"/>
        <end position="263"/>
    </location>
</feature>
<dbReference type="EMBL" id="JBJJXI010000028">
    <property type="protein sequence ID" value="KAL3403814.1"/>
    <property type="molecule type" value="Genomic_DNA"/>
</dbReference>
<name>A0ABD2XG21_9HYME</name>
<feature type="compositionally biased region" description="Acidic residues" evidence="1">
    <location>
        <begin position="344"/>
        <end position="374"/>
    </location>
</feature>
<comment type="caution">
    <text evidence="3">The sequence shown here is derived from an EMBL/GenBank/DDBJ whole genome shotgun (WGS) entry which is preliminary data.</text>
</comment>
<feature type="region of interest" description="Disordered" evidence="1">
    <location>
        <begin position="231"/>
        <end position="266"/>
    </location>
</feature>
<dbReference type="Gene3D" id="2.60.200.20">
    <property type="match status" value="1"/>
</dbReference>
<accession>A0ABD2XG21</accession>
<gene>
    <name evidence="3" type="ORF">TKK_003488</name>
</gene>
<feature type="domain" description="PBZ-type" evidence="2">
    <location>
        <begin position="267"/>
        <end position="292"/>
    </location>
</feature>
<reference evidence="3 4" key="1">
    <citation type="journal article" date="2024" name="bioRxiv">
        <title>A reference genome for Trichogramma kaykai: A tiny desert-dwelling parasitoid wasp with competing sex-ratio distorters.</title>
        <authorList>
            <person name="Culotta J."/>
            <person name="Lindsey A.R."/>
        </authorList>
    </citation>
    <scope>NUCLEOTIDE SEQUENCE [LARGE SCALE GENOMIC DNA]</scope>
    <source>
        <strain evidence="3 4">KSX58</strain>
    </source>
</reference>
<feature type="domain" description="PBZ-type" evidence="2">
    <location>
        <begin position="301"/>
        <end position="324"/>
    </location>
</feature>
<evidence type="ECO:0000313" key="4">
    <source>
        <dbReference type="Proteomes" id="UP001627154"/>
    </source>
</evidence>
<protein>
    <recommendedName>
        <fullName evidence="2">PBZ-type domain-containing protein</fullName>
    </recommendedName>
</protein>
<feature type="region of interest" description="Disordered" evidence="1">
    <location>
        <begin position="116"/>
        <end position="152"/>
    </location>
</feature>
<dbReference type="InterPro" id="IPR039253">
    <property type="entry name" value="APLF"/>
</dbReference>
<proteinExistence type="predicted"/>
<dbReference type="Proteomes" id="UP001627154">
    <property type="component" value="Unassembled WGS sequence"/>
</dbReference>
<evidence type="ECO:0000256" key="1">
    <source>
        <dbReference type="SAM" id="MobiDB-lite"/>
    </source>
</evidence>
<evidence type="ECO:0000259" key="2">
    <source>
        <dbReference type="Pfam" id="PF10283"/>
    </source>
</evidence>
<dbReference type="AlphaFoldDB" id="A0ABD2XG21"/>
<evidence type="ECO:0000313" key="3">
    <source>
        <dbReference type="EMBL" id="KAL3403814.1"/>
    </source>
</evidence>
<organism evidence="3 4">
    <name type="scientific">Trichogramma kaykai</name>
    <dbReference type="NCBI Taxonomy" id="54128"/>
    <lineage>
        <taxon>Eukaryota</taxon>
        <taxon>Metazoa</taxon>
        <taxon>Ecdysozoa</taxon>
        <taxon>Arthropoda</taxon>
        <taxon>Hexapoda</taxon>
        <taxon>Insecta</taxon>
        <taxon>Pterygota</taxon>
        <taxon>Neoptera</taxon>
        <taxon>Endopterygota</taxon>
        <taxon>Hymenoptera</taxon>
        <taxon>Apocrita</taxon>
        <taxon>Proctotrupomorpha</taxon>
        <taxon>Chalcidoidea</taxon>
        <taxon>Trichogrammatidae</taxon>
        <taxon>Trichogramma</taxon>
    </lineage>
</organism>
<dbReference type="Pfam" id="PF10283">
    <property type="entry name" value="zf-CCHH"/>
    <property type="match status" value="2"/>
</dbReference>
<keyword evidence="4" id="KW-1185">Reference proteome</keyword>
<dbReference type="PANTHER" id="PTHR21315">
    <property type="entry name" value="APRATAXIN AND PNK-LIKE FACTOR-RELATED"/>
    <property type="match status" value="1"/>
</dbReference>
<dbReference type="PANTHER" id="PTHR21315:SF2">
    <property type="entry name" value="APRATAXIN AND PNK-LIKE FACTOR"/>
    <property type="match status" value="1"/>
</dbReference>